<dbReference type="InterPro" id="IPR005017">
    <property type="entry name" value="OMPP1/FadL/TodX"/>
</dbReference>
<comment type="similarity">
    <text evidence="2">Belongs to the OmpP1/FadL family.</text>
</comment>
<sequence length="413" mass="45015">MNMKHYSTLSLCILMATQAHSAGFQVAEHSASGLGRAFSGEAAVADNAAVLARNPSAMTLFDRAQFSGALTVIDPEVDVWDRTNGESAKDVAPVQFVPAAYYISPVNEKWAWGIGMFTTYGVATDYPDNIQAGDLAGDTSLISVNLNPSVAYRINDNFSIGAGVNLVYAQAELTRHKGALAPFFGGSASDKLIGLEGDTFGWGWNVGAMYEINQNNRFGFGYRSKVDLDFDDGEFKSYDSGIASKSTVDGRLEISLPAIWEISGFHQITEAFAVHYSYQHTDWSTFTELKATSSDCNNGTAGECFLKKEDYDDNGRWSLGGTYQFNQNWIGRIGFAYDEQAGEATLSIPDSDRYWYSAGLTYIYSQNLSVDAGFALVRSKDGSFKETDALGNELTFDSEGNAYIGSVQLNYAF</sequence>
<dbReference type="AlphaFoldDB" id="U3A4E0"/>
<dbReference type="Pfam" id="PF03349">
    <property type="entry name" value="Toluene_X"/>
    <property type="match status" value="1"/>
</dbReference>
<evidence type="ECO:0000256" key="6">
    <source>
        <dbReference type="ARBA" id="ARBA00023136"/>
    </source>
</evidence>
<evidence type="ECO:0000256" key="8">
    <source>
        <dbReference type="SAM" id="SignalP"/>
    </source>
</evidence>
<keyword evidence="7" id="KW-0998">Cell outer membrane</keyword>
<keyword evidence="6" id="KW-0472">Membrane</keyword>
<gene>
    <name evidence="9" type="primary">fadL</name>
    <name evidence="9" type="ORF">VPR01S_12_00160</name>
</gene>
<evidence type="ECO:0000313" key="9">
    <source>
        <dbReference type="EMBL" id="GAD68207.1"/>
    </source>
</evidence>
<keyword evidence="4" id="KW-0812">Transmembrane</keyword>
<comment type="caution">
    <text evidence="9">The sequence shown here is derived from an EMBL/GenBank/DDBJ whole genome shotgun (WGS) entry which is preliminary data.</text>
</comment>
<dbReference type="RefSeq" id="WP_021706178.1">
    <property type="nucleotide sequence ID" value="NZ_BATJ01000012.1"/>
</dbReference>
<dbReference type="PANTHER" id="PTHR35093:SF3">
    <property type="entry name" value="LONG-CHAIN FATTY ACID TRANSPORT PROTEIN"/>
    <property type="match status" value="1"/>
</dbReference>
<evidence type="ECO:0000256" key="2">
    <source>
        <dbReference type="ARBA" id="ARBA00008163"/>
    </source>
</evidence>
<organism evidence="9 10">
    <name type="scientific">Vibrio proteolyticus NBRC 13287</name>
    <dbReference type="NCBI Taxonomy" id="1219065"/>
    <lineage>
        <taxon>Bacteria</taxon>
        <taxon>Pseudomonadati</taxon>
        <taxon>Pseudomonadota</taxon>
        <taxon>Gammaproteobacteria</taxon>
        <taxon>Vibrionales</taxon>
        <taxon>Vibrionaceae</taxon>
        <taxon>Vibrio</taxon>
    </lineage>
</organism>
<dbReference type="Proteomes" id="UP000016570">
    <property type="component" value="Unassembled WGS sequence"/>
</dbReference>
<evidence type="ECO:0000256" key="4">
    <source>
        <dbReference type="ARBA" id="ARBA00022692"/>
    </source>
</evidence>
<dbReference type="GO" id="GO:0009279">
    <property type="term" value="C:cell outer membrane"/>
    <property type="evidence" value="ECO:0007669"/>
    <property type="project" value="UniProtKB-SubCell"/>
</dbReference>
<dbReference type="SUPFAM" id="SSF56935">
    <property type="entry name" value="Porins"/>
    <property type="match status" value="1"/>
</dbReference>
<feature type="signal peptide" evidence="8">
    <location>
        <begin position="1"/>
        <end position="21"/>
    </location>
</feature>
<comment type="subcellular location">
    <subcellularLocation>
        <location evidence="1">Cell outer membrane</location>
        <topology evidence="1">Multi-pass membrane protein</topology>
    </subcellularLocation>
</comment>
<dbReference type="GO" id="GO:0015483">
    <property type="term" value="F:long-chain fatty acid transporting porin activity"/>
    <property type="evidence" value="ECO:0007669"/>
    <property type="project" value="TreeGrafter"/>
</dbReference>
<feature type="chain" id="PRO_5004638969" evidence="8">
    <location>
        <begin position="22"/>
        <end position="413"/>
    </location>
</feature>
<evidence type="ECO:0000256" key="3">
    <source>
        <dbReference type="ARBA" id="ARBA00022452"/>
    </source>
</evidence>
<dbReference type="eggNOG" id="COG2067">
    <property type="taxonomic scope" value="Bacteria"/>
</dbReference>
<proteinExistence type="inferred from homology"/>
<evidence type="ECO:0000256" key="1">
    <source>
        <dbReference type="ARBA" id="ARBA00004571"/>
    </source>
</evidence>
<dbReference type="EMBL" id="BATJ01000012">
    <property type="protein sequence ID" value="GAD68207.1"/>
    <property type="molecule type" value="Genomic_DNA"/>
</dbReference>
<keyword evidence="5 8" id="KW-0732">Signal</keyword>
<accession>U3A4E0</accession>
<dbReference type="PANTHER" id="PTHR35093">
    <property type="entry name" value="OUTER MEMBRANE PROTEIN NMB0088-RELATED"/>
    <property type="match status" value="1"/>
</dbReference>
<keyword evidence="3" id="KW-1134">Transmembrane beta strand</keyword>
<evidence type="ECO:0000256" key="5">
    <source>
        <dbReference type="ARBA" id="ARBA00022729"/>
    </source>
</evidence>
<evidence type="ECO:0000256" key="7">
    <source>
        <dbReference type="ARBA" id="ARBA00023237"/>
    </source>
</evidence>
<evidence type="ECO:0000313" key="10">
    <source>
        <dbReference type="Proteomes" id="UP000016570"/>
    </source>
</evidence>
<reference evidence="9 10" key="1">
    <citation type="submission" date="2013-09" db="EMBL/GenBank/DDBJ databases">
        <title>Whole genome shotgun sequence of Vibrio proteolyticus NBRC 13287.</title>
        <authorList>
            <person name="Isaki S."/>
            <person name="Hosoyama A."/>
            <person name="Numata M."/>
            <person name="Hashimoto M."/>
            <person name="Hosoyama Y."/>
            <person name="Tsuchikane K."/>
            <person name="Noguchi M."/>
            <person name="Hirakata S."/>
            <person name="Ichikawa N."/>
            <person name="Ohji S."/>
            <person name="Yamazoe A."/>
            <person name="Fujita N."/>
        </authorList>
    </citation>
    <scope>NUCLEOTIDE SEQUENCE [LARGE SCALE GENOMIC DNA]</scope>
    <source>
        <strain evidence="9 10">NBRC 13287</strain>
    </source>
</reference>
<dbReference type="Gene3D" id="2.40.160.60">
    <property type="entry name" value="Outer membrane protein transport protein (OMPP1/FadL/TodX)"/>
    <property type="match status" value="1"/>
</dbReference>
<name>U3A4E0_VIBPR</name>
<keyword evidence="10" id="KW-1185">Reference proteome</keyword>
<protein>
    <submittedName>
        <fullName evidence="9">Long-chain fatty acid transport protein</fullName>
    </submittedName>
</protein>